<reference evidence="3" key="1">
    <citation type="journal article" date="2019" name="Sci. Rep.">
        <title>Draft genome of Tanacetum cinerariifolium, the natural source of mosquito coil.</title>
        <authorList>
            <person name="Yamashiro T."/>
            <person name="Shiraishi A."/>
            <person name="Satake H."/>
            <person name="Nakayama K."/>
        </authorList>
    </citation>
    <scope>NUCLEOTIDE SEQUENCE</scope>
</reference>
<feature type="compositionally biased region" description="Basic and acidic residues" evidence="2">
    <location>
        <begin position="542"/>
        <end position="553"/>
    </location>
</feature>
<protein>
    <recommendedName>
        <fullName evidence="4">CCHC-type domain-containing protein</fullName>
    </recommendedName>
</protein>
<evidence type="ECO:0008006" key="4">
    <source>
        <dbReference type="Google" id="ProtNLM"/>
    </source>
</evidence>
<feature type="region of interest" description="Disordered" evidence="2">
    <location>
        <begin position="799"/>
        <end position="823"/>
    </location>
</feature>
<gene>
    <name evidence="3" type="ORF">Tci_034444</name>
</gene>
<evidence type="ECO:0000313" key="3">
    <source>
        <dbReference type="EMBL" id="GEU62466.1"/>
    </source>
</evidence>
<dbReference type="AlphaFoldDB" id="A0A6L2LKW0"/>
<evidence type="ECO:0000256" key="2">
    <source>
        <dbReference type="SAM" id="MobiDB-lite"/>
    </source>
</evidence>
<feature type="coiled-coil region" evidence="1">
    <location>
        <begin position="246"/>
        <end position="273"/>
    </location>
</feature>
<sequence>MSTMTENVIVAGADNRPPMLDKSQYNLWQSYMLLYVQGKENGKQLYDSVINRHFQYGTVEVPATLTSLQTTRPRTYKDLIKAEKILAKEIWDRVKLLIKGPELSLQERDSKLYNEFDTFTSRRNNSLIDDIDAFDSDCDEAPSASIVLMAKLFAYDFDVLSERKYFELKHKELFIENDRLLEHIICQDVMCIAMHADLENKCVLHANDDNINYAEMEKSYIDEYSRCLELEVELSKKKDMVENAVYNELSNKCSRLEKRCISLELKVQQIKESFDNDRRCKNQDALEFPKFFEINDLKAQLKKKNTTISYLKDHIATLKGKSMYDCTVQVNNSNVIALGMYKLDWQPLPPNLRKNKEVHVGYLKQTNEHVVTLYDIVEQARALQPLDSTLDSACKTRIQELAKSVKINKMKEWKPTGPLRGGFCWFCAFRAETSFDNDPNPNFFDDSQNLSDYPPQPQYETYLCELCGNDSHYGYDCPPRFPLQFVNHQPQEILEVIPFIKSKEWIETKNELYKMMEAYTERMNQQRDQEALLAAQKEQELRKQEQAAQREQELLAQKQAAQEKEEPPQNSNFRQLIGEICGIKARMAMNTVLLSINLKSQRLDKEKQKVKNIVEQATKRDEHLSIIPETESDKVIKSNVKNLVPIPCESEVTFDNESECDMPVNDESSLIFTTFSNPLFDCNDVFTSSDDKSLSNEDVPMENFKIYSNPLFDDEEIISTKIEEADFDLEEEICLVENLLYDNSSPRPSKELNAKIADTEIDLFLATDDLMPPGIENDNYDSEGDIYFLEELLSSDPLPLPENESSNFDHHDDPSFPRPPSKPPDVEVFFDFKPDTGVLTTKVVKGISEHYVLMPNIFPTLPTLDHDLDFTPSHDSIGSENKDKVFKPGMLAVDPRVEKMDWEIRANQGH</sequence>
<proteinExistence type="predicted"/>
<comment type="caution">
    <text evidence="3">The sequence shown here is derived from an EMBL/GenBank/DDBJ whole genome shotgun (WGS) entry which is preliminary data.</text>
</comment>
<organism evidence="3">
    <name type="scientific">Tanacetum cinerariifolium</name>
    <name type="common">Dalmatian daisy</name>
    <name type="synonym">Chrysanthemum cinerariifolium</name>
    <dbReference type="NCBI Taxonomy" id="118510"/>
    <lineage>
        <taxon>Eukaryota</taxon>
        <taxon>Viridiplantae</taxon>
        <taxon>Streptophyta</taxon>
        <taxon>Embryophyta</taxon>
        <taxon>Tracheophyta</taxon>
        <taxon>Spermatophyta</taxon>
        <taxon>Magnoliopsida</taxon>
        <taxon>eudicotyledons</taxon>
        <taxon>Gunneridae</taxon>
        <taxon>Pentapetalae</taxon>
        <taxon>asterids</taxon>
        <taxon>campanulids</taxon>
        <taxon>Asterales</taxon>
        <taxon>Asteraceae</taxon>
        <taxon>Asteroideae</taxon>
        <taxon>Anthemideae</taxon>
        <taxon>Anthemidinae</taxon>
        <taxon>Tanacetum</taxon>
    </lineage>
</organism>
<keyword evidence="1" id="KW-0175">Coiled coil</keyword>
<evidence type="ECO:0000256" key="1">
    <source>
        <dbReference type="SAM" id="Coils"/>
    </source>
</evidence>
<accession>A0A6L2LKW0</accession>
<dbReference type="EMBL" id="BKCJ010004679">
    <property type="protein sequence ID" value="GEU62466.1"/>
    <property type="molecule type" value="Genomic_DNA"/>
</dbReference>
<name>A0A6L2LKW0_TANCI</name>
<feature type="region of interest" description="Disordered" evidence="2">
    <location>
        <begin position="542"/>
        <end position="571"/>
    </location>
</feature>